<organism evidence="1 2">
    <name type="scientific">Pseudodesulfovibrio aespoeensis (strain ATCC 700646 / DSM 10631 / Aspo-2)</name>
    <name type="common">Desulfovibrio aespoeensis</name>
    <dbReference type="NCBI Taxonomy" id="643562"/>
    <lineage>
        <taxon>Bacteria</taxon>
        <taxon>Pseudomonadati</taxon>
        <taxon>Thermodesulfobacteriota</taxon>
        <taxon>Desulfovibrionia</taxon>
        <taxon>Desulfovibrionales</taxon>
        <taxon>Desulfovibrionaceae</taxon>
    </lineage>
</organism>
<evidence type="ECO:0000313" key="2">
    <source>
        <dbReference type="Proteomes" id="UP000002191"/>
    </source>
</evidence>
<dbReference type="PANTHER" id="PTHR43685:SF2">
    <property type="entry name" value="GLYCOSYLTRANSFERASE 2-LIKE DOMAIN-CONTAINING PROTEIN"/>
    <property type="match status" value="1"/>
</dbReference>
<dbReference type="STRING" id="643562.Daes_1315"/>
<dbReference type="Proteomes" id="UP000002191">
    <property type="component" value="Chromosome"/>
</dbReference>
<reference evidence="1 2" key="2">
    <citation type="journal article" date="2014" name="Genome Announc.">
        <title>Complete Genome Sequence of the Subsurface, Mesophilic Sulfate-Reducing Bacterium Desulfovibrio aespoeensis Aspo-2.</title>
        <authorList>
            <person name="Pedersen K."/>
            <person name="Bengtsson A."/>
            <person name="Edlund J."/>
            <person name="Rabe L."/>
            <person name="Hazen T."/>
            <person name="Chakraborty R."/>
            <person name="Goodwin L."/>
            <person name="Shapiro N."/>
        </authorList>
    </citation>
    <scope>NUCLEOTIDE SEQUENCE [LARGE SCALE GENOMIC DNA]</scope>
    <source>
        <strain evidence="2">ATCC 700646 / DSM 10631 / Aspo-2</strain>
    </source>
</reference>
<dbReference type="InterPro" id="IPR050834">
    <property type="entry name" value="Glycosyltransf_2"/>
</dbReference>
<gene>
    <name evidence="1" type="ordered locus">Daes_1315</name>
</gene>
<dbReference type="GO" id="GO:0016740">
    <property type="term" value="F:transferase activity"/>
    <property type="evidence" value="ECO:0007669"/>
    <property type="project" value="UniProtKB-KW"/>
</dbReference>
<sequence>MGAASHVSIIVSDLENHRCLPRMLQSVSRQSTGLDRVEILVTGNGSHTPFDLSAWSAIAGTDAIRLVQAAPDVAPGETLNSTVAGSQGDLLLFMRPDYRLDPKYLTTALSVFTDCPEAEIMYPDYIRLAPDKNSGVTSGLVQLPDFDDSLLQTMNFLGPAVMMRRQVWERIHGFRDNTTYRYWDLWVQAAAMGTAFFHVNYPLASCEHAKTPFRERAEDGRRKAMLVVNTQSYFHMHTVRWALAYLRGDPWAQAFNFMTIPDSIEVTRMMHEFNMKSMGTDVLVREAIRQFDRSSRRA</sequence>
<dbReference type="PANTHER" id="PTHR43685">
    <property type="entry name" value="GLYCOSYLTRANSFERASE"/>
    <property type="match status" value="1"/>
</dbReference>
<dbReference type="HOGENOM" id="CLU_025996_0_7_7"/>
<proteinExistence type="predicted"/>
<name>E6VUT8_PSEA9</name>
<protein>
    <submittedName>
        <fullName evidence="1">Glycosyl transferase family 2</fullName>
    </submittedName>
</protein>
<reference evidence="2" key="1">
    <citation type="submission" date="2010-12" db="EMBL/GenBank/DDBJ databases">
        <title>Complete sequence of Desulfovibrio aespoeensis Aspo-2.</title>
        <authorList>
            <consortium name="US DOE Joint Genome Institute"/>
            <person name="Lucas S."/>
            <person name="Copeland A."/>
            <person name="Lapidus A."/>
            <person name="Cheng J.-F."/>
            <person name="Goodwin L."/>
            <person name="Pitluck S."/>
            <person name="Chertkov O."/>
            <person name="Misra M."/>
            <person name="Detter J.C."/>
            <person name="Han C."/>
            <person name="Tapia R."/>
            <person name="Land M."/>
            <person name="Hauser L."/>
            <person name="Kyrpides N."/>
            <person name="Ivanova N."/>
            <person name="Ovchinnikova G."/>
            <person name="Pedersen K."/>
            <person name="Jagevall S."/>
            <person name="Hazen T."/>
            <person name="Woyke T."/>
        </authorList>
    </citation>
    <scope>NUCLEOTIDE SEQUENCE [LARGE SCALE GENOMIC DNA]</scope>
    <source>
        <strain evidence="2">ATCC 700646 / DSM 10631 / Aspo-2</strain>
    </source>
</reference>
<keyword evidence="1" id="KW-0808">Transferase</keyword>
<dbReference type="AlphaFoldDB" id="E6VUT8"/>
<dbReference type="OrthoDB" id="5453103at2"/>
<dbReference type="Gene3D" id="3.90.550.10">
    <property type="entry name" value="Spore Coat Polysaccharide Biosynthesis Protein SpsA, Chain A"/>
    <property type="match status" value="1"/>
</dbReference>
<accession>E6VUT8</accession>
<dbReference type="RefSeq" id="WP_013514260.1">
    <property type="nucleotide sequence ID" value="NC_014844.1"/>
</dbReference>
<dbReference type="KEGG" id="das:Daes_1315"/>
<dbReference type="EMBL" id="CP002431">
    <property type="protein sequence ID" value="ADU62329.1"/>
    <property type="molecule type" value="Genomic_DNA"/>
</dbReference>
<keyword evidence="2" id="KW-1185">Reference proteome</keyword>
<dbReference type="SUPFAM" id="SSF53448">
    <property type="entry name" value="Nucleotide-diphospho-sugar transferases"/>
    <property type="match status" value="1"/>
</dbReference>
<dbReference type="InterPro" id="IPR029044">
    <property type="entry name" value="Nucleotide-diphossugar_trans"/>
</dbReference>
<evidence type="ECO:0000313" key="1">
    <source>
        <dbReference type="EMBL" id="ADU62329.1"/>
    </source>
</evidence>
<dbReference type="eggNOG" id="COG1215">
    <property type="taxonomic scope" value="Bacteria"/>
</dbReference>